<comment type="caution">
    <text evidence="1">The sequence shown here is derived from an EMBL/GenBank/DDBJ whole genome shotgun (WGS) entry which is preliminary data.</text>
</comment>
<protein>
    <submittedName>
        <fullName evidence="1">Uncharacterized protein</fullName>
    </submittedName>
</protein>
<sequence>MAKALLAIADQAGLSTRTEKSLTALLDRVRSIAALGVSVSLSQPEGEEAYTALTDLLVEIGRAAIKANVMVLICIDEIENITDEAILSQLLISLGDALAKEVTVPAPEIVRSHDTFPSRYISPASQILSR</sequence>
<dbReference type="STRING" id="1544416.Cocul_02200"/>
<dbReference type="Proteomes" id="UP000050517">
    <property type="component" value="Unassembled WGS sequence"/>
</dbReference>
<dbReference type="PATRIC" id="fig|1544416.3.peg.2196"/>
<accession>A0A0Q0YL70</accession>
<evidence type="ECO:0000313" key="1">
    <source>
        <dbReference type="EMBL" id="KQB83227.1"/>
    </source>
</evidence>
<name>A0A0Q0YL70_9CORY</name>
<keyword evidence="2" id="KW-1185">Reference proteome</keyword>
<reference evidence="1 2" key="1">
    <citation type="submission" date="2015-10" db="EMBL/GenBank/DDBJ databases">
        <title>Corynebacteirum lowii and Corynebacterium oculi species nova, derived from human clinical disease and and emended description of Corynebacterium mastiditis.</title>
        <authorList>
            <person name="Bernard K."/>
            <person name="Pacheco A.L."/>
            <person name="Mcdougall C."/>
            <person name="Burtx T."/>
            <person name="Weibe D."/>
            <person name="Tyler S."/>
            <person name="Olson A.B."/>
            <person name="Cnockaert M."/>
            <person name="Eguchi H."/>
            <person name="Kuwahara T."/>
            <person name="Nakayama-Imaohji H."/>
            <person name="Boudewijins M."/>
            <person name="Van Hoecke F."/>
            <person name="Bernier A.-M."/>
            <person name="Vandamme P."/>
        </authorList>
    </citation>
    <scope>NUCLEOTIDE SEQUENCE [LARGE SCALE GENOMIC DNA]</scope>
    <source>
        <strain evidence="1 2">NML 130210</strain>
    </source>
</reference>
<dbReference type="EMBL" id="LKST01000004">
    <property type="protein sequence ID" value="KQB83227.1"/>
    <property type="molecule type" value="Genomic_DNA"/>
</dbReference>
<evidence type="ECO:0000313" key="2">
    <source>
        <dbReference type="Proteomes" id="UP000050517"/>
    </source>
</evidence>
<organism evidence="1 2">
    <name type="scientific">Corynebacterium oculi</name>
    <dbReference type="NCBI Taxonomy" id="1544416"/>
    <lineage>
        <taxon>Bacteria</taxon>
        <taxon>Bacillati</taxon>
        <taxon>Actinomycetota</taxon>
        <taxon>Actinomycetes</taxon>
        <taxon>Mycobacteriales</taxon>
        <taxon>Corynebacteriaceae</taxon>
        <taxon>Corynebacterium</taxon>
    </lineage>
</organism>
<dbReference type="AlphaFoldDB" id="A0A0Q0YL70"/>
<gene>
    <name evidence="1" type="ORF">Cocul_02200</name>
</gene>
<proteinExistence type="predicted"/>